<dbReference type="InParanoid" id="H1XQL3"/>
<dbReference type="STRING" id="880073.Cabys_252"/>
<gene>
    <name evidence="1" type="ORF">Cabys_252</name>
    <name evidence="2" type="ORF">Cabys_3562</name>
    <name evidence="3" type="ORF">Calab_0714</name>
    <name evidence="4" type="ORF">Calab_1539</name>
</gene>
<evidence type="ECO:0000313" key="1">
    <source>
        <dbReference type="EMBL" id="APF17003.1"/>
    </source>
</evidence>
<dbReference type="EMBL" id="CM001402">
    <property type="protein sequence ID" value="EHO40353.1"/>
    <property type="molecule type" value="Genomic_DNA"/>
</dbReference>
<evidence type="ECO:0000313" key="5">
    <source>
        <dbReference type="Proteomes" id="UP000004671"/>
    </source>
</evidence>
<proteinExistence type="predicted"/>
<dbReference type="KEGG" id="caby:Cabys_3562"/>
<dbReference type="Proteomes" id="UP000004671">
    <property type="component" value="Chromosome"/>
</dbReference>
<dbReference type="PaxDb" id="880073-Calab_0714"/>
<accession>H1XQL3</accession>
<reference evidence="1 6" key="2">
    <citation type="submission" date="2016-11" db="EMBL/GenBank/DDBJ databases">
        <title>Genomic analysis of Caldithrix abyssi and proposal of a novel bacterial phylum Caldithrichaeota.</title>
        <authorList>
            <person name="Kublanov I."/>
            <person name="Sigalova O."/>
            <person name="Gavrilov S."/>
            <person name="Lebedinsky A."/>
            <person name="Ivanova N."/>
            <person name="Daum C."/>
            <person name="Reddy T."/>
            <person name="Klenk H.P."/>
            <person name="Goker M."/>
            <person name="Reva O."/>
            <person name="Miroshnichenko M."/>
            <person name="Kyprides N."/>
            <person name="Woyke T."/>
            <person name="Gelfand M."/>
        </authorList>
    </citation>
    <scope>NUCLEOTIDE SEQUENCE [LARGE SCALE GENOMIC DNA]</scope>
    <source>
        <strain evidence="1 6">LF13</strain>
    </source>
</reference>
<name>H1XQL3_CALAY</name>
<sequence length="474" mass="54613">MALVEYYFPQQGYEYRTASGKLKFRFFYEDTTAQTINTNLHVLKISPIRIEFEAKANEQTIRLPNFTLTLQGGDFFEGTNFTNGKNKTFIEIYRDGQLYFTGYLDFNSIQKSDYYVDNGALKYRTIKFKIFDGIKYYYDNNITLSDIGYTGSESLQSLVQTMLSKFHNGSYYFTAQNIISENCGLNYTFNDLKLAETSGNFLCRTLLSYIIRYLALNIFNLNGIYYVLPRQGESASQALSAESLLSVKKLENRAVIKYIEIKATKNWSVLTSNTIGNYEHKKTVGVSYVQDFKKIIIDATDFFKRLTVQYKGASLSDYPTSAVYPDDYSTDWAMKYGQDAYSNEIETGMIFAAEYSLSSPINDLIKSQEDPLDPSTIYSKYYFADMNYDGRVFLIDKTPSGANDRTLYKIQKCVEYLASVFNSLYYEKENNLTFKIHGITSIDITKKVNILSFNRPIRKLIIDLLNNKTHCTLF</sequence>
<evidence type="ECO:0000313" key="3">
    <source>
        <dbReference type="EMBL" id="EHO40353.1"/>
    </source>
</evidence>
<dbReference type="AlphaFoldDB" id="H1XQL3"/>
<dbReference type="EMBL" id="CM001402">
    <property type="protein sequence ID" value="EHO41159.1"/>
    <property type="molecule type" value="Genomic_DNA"/>
</dbReference>
<evidence type="ECO:0000313" key="2">
    <source>
        <dbReference type="EMBL" id="APF20308.1"/>
    </source>
</evidence>
<organism evidence="4 5">
    <name type="scientific">Caldithrix abyssi DSM 13497</name>
    <dbReference type="NCBI Taxonomy" id="880073"/>
    <lineage>
        <taxon>Bacteria</taxon>
        <taxon>Pseudomonadati</taxon>
        <taxon>Calditrichota</taxon>
        <taxon>Calditrichia</taxon>
        <taxon>Calditrichales</taxon>
        <taxon>Calditrichaceae</taxon>
        <taxon>Caldithrix</taxon>
    </lineage>
</organism>
<dbReference type="KEGG" id="caby:Cabys_252"/>
<evidence type="ECO:0000313" key="6">
    <source>
        <dbReference type="Proteomes" id="UP000183868"/>
    </source>
</evidence>
<dbReference type="HOGENOM" id="CLU_575807_0_0_0"/>
<dbReference type="EMBL" id="CP018099">
    <property type="protein sequence ID" value="APF17003.1"/>
    <property type="molecule type" value="Genomic_DNA"/>
</dbReference>
<protein>
    <submittedName>
        <fullName evidence="4">Uncharacterized protein</fullName>
    </submittedName>
</protein>
<evidence type="ECO:0000313" key="4">
    <source>
        <dbReference type="EMBL" id="EHO41159.1"/>
    </source>
</evidence>
<dbReference type="EMBL" id="CP018099">
    <property type="protein sequence ID" value="APF20308.1"/>
    <property type="molecule type" value="Genomic_DNA"/>
</dbReference>
<keyword evidence="5" id="KW-1185">Reference proteome</keyword>
<dbReference type="Proteomes" id="UP000183868">
    <property type="component" value="Chromosome"/>
</dbReference>
<reference evidence="4 5" key="1">
    <citation type="submission" date="2011-09" db="EMBL/GenBank/DDBJ databases">
        <title>The permanent draft genome of Caldithrix abyssi DSM 13497.</title>
        <authorList>
            <consortium name="US DOE Joint Genome Institute (JGI-PGF)"/>
            <person name="Lucas S."/>
            <person name="Han J."/>
            <person name="Lapidus A."/>
            <person name="Bruce D."/>
            <person name="Goodwin L."/>
            <person name="Pitluck S."/>
            <person name="Peters L."/>
            <person name="Kyrpides N."/>
            <person name="Mavromatis K."/>
            <person name="Ivanova N."/>
            <person name="Mikhailova N."/>
            <person name="Chertkov O."/>
            <person name="Detter J.C."/>
            <person name="Tapia R."/>
            <person name="Han C."/>
            <person name="Land M."/>
            <person name="Hauser L."/>
            <person name="Markowitz V."/>
            <person name="Cheng J.-F."/>
            <person name="Hugenholtz P."/>
            <person name="Woyke T."/>
            <person name="Wu D."/>
            <person name="Spring S."/>
            <person name="Brambilla E."/>
            <person name="Klenk H.-P."/>
            <person name="Eisen J.A."/>
        </authorList>
    </citation>
    <scope>NUCLEOTIDE SEQUENCE [LARGE SCALE GENOMIC DNA]</scope>
    <source>
        <strain evidence="4 5">DSM 13497</strain>
    </source>
</reference>
<dbReference type="RefSeq" id="WP_006927311.1">
    <property type="nucleotide sequence ID" value="NZ_CM001402.1"/>
</dbReference>